<name>A0ABR3JNV5_9AGAR</name>
<evidence type="ECO:0000313" key="2">
    <source>
        <dbReference type="EMBL" id="KAL0957494.1"/>
    </source>
</evidence>
<keyword evidence="1" id="KW-0472">Membrane</keyword>
<feature type="transmembrane region" description="Helical" evidence="1">
    <location>
        <begin position="6"/>
        <end position="31"/>
    </location>
</feature>
<dbReference type="Proteomes" id="UP001556367">
    <property type="component" value="Unassembled WGS sequence"/>
</dbReference>
<sequence length="247" mass="26667">MQSTDLFINLAHAMTALYFWEFGLSIGYDWDCFTGKRSLRYPVIFYLLNRYCLLGALVALTVYMDGPATVNCRSSVLAFQILGNSALGFSTAILSIRMVVISADSPIIVISLCGAMIGQWSLLLHGVIIAASRLGEGCVIDDVRHEILVAISVYTMVLDLIVLVLTAVVTHNGSAPRSRLAALIMTDGLIYFIIVFLAHMAVTLCTTLDGRPAISVTANVPAMVISTVASCRVIRNLSSHSNCAENS</sequence>
<keyword evidence="1" id="KW-1133">Transmembrane helix</keyword>
<evidence type="ECO:0000256" key="1">
    <source>
        <dbReference type="SAM" id="Phobius"/>
    </source>
</evidence>
<accession>A0ABR3JNV5</accession>
<evidence type="ECO:0000313" key="3">
    <source>
        <dbReference type="Proteomes" id="UP001556367"/>
    </source>
</evidence>
<proteinExistence type="predicted"/>
<feature type="transmembrane region" description="Helical" evidence="1">
    <location>
        <begin position="180"/>
        <end position="202"/>
    </location>
</feature>
<protein>
    <submittedName>
        <fullName evidence="2">Uncharacterized protein</fullName>
    </submittedName>
</protein>
<reference evidence="3" key="1">
    <citation type="submission" date="2024-06" db="EMBL/GenBank/DDBJ databases">
        <title>Multi-omics analyses provide insights into the biosynthesis of the anticancer antibiotic pleurotin in Hohenbuehelia grisea.</title>
        <authorList>
            <person name="Weaver J.A."/>
            <person name="Alberti F."/>
        </authorList>
    </citation>
    <scope>NUCLEOTIDE SEQUENCE [LARGE SCALE GENOMIC DNA]</scope>
    <source>
        <strain evidence="3">T-177</strain>
    </source>
</reference>
<feature type="transmembrane region" description="Helical" evidence="1">
    <location>
        <begin position="147"/>
        <end position="168"/>
    </location>
</feature>
<keyword evidence="3" id="KW-1185">Reference proteome</keyword>
<feature type="transmembrane region" description="Helical" evidence="1">
    <location>
        <begin position="76"/>
        <end position="96"/>
    </location>
</feature>
<keyword evidence="1" id="KW-0812">Transmembrane</keyword>
<dbReference type="EMBL" id="JASNQZ010000005">
    <property type="protein sequence ID" value="KAL0957494.1"/>
    <property type="molecule type" value="Genomic_DNA"/>
</dbReference>
<organism evidence="2 3">
    <name type="scientific">Hohenbuehelia grisea</name>
    <dbReference type="NCBI Taxonomy" id="104357"/>
    <lineage>
        <taxon>Eukaryota</taxon>
        <taxon>Fungi</taxon>
        <taxon>Dikarya</taxon>
        <taxon>Basidiomycota</taxon>
        <taxon>Agaricomycotina</taxon>
        <taxon>Agaricomycetes</taxon>
        <taxon>Agaricomycetidae</taxon>
        <taxon>Agaricales</taxon>
        <taxon>Pleurotineae</taxon>
        <taxon>Pleurotaceae</taxon>
        <taxon>Hohenbuehelia</taxon>
    </lineage>
</organism>
<comment type="caution">
    <text evidence="2">The sequence shown here is derived from an EMBL/GenBank/DDBJ whole genome shotgun (WGS) entry which is preliminary data.</text>
</comment>
<feature type="transmembrane region" description="Helical" evidence="1">
    <location>
        <begin position="43"/>
        <end position="64"/>
    </location>
</feature>
<feature type="transmembrane region" description="Helical" evidence="1">
    <location>
        <begin position="108"/>
        <end position="135"/>
    </location>
</feature>
<gene>
    <name evidence="2" type="ORF">HGRIS_001287</name>
</gene>